<protein>
    <recommendedName>
        <fullName evidence="3">Carboxypeptidase regulatory-like domain-containing protein</fullName>
    </recommendedName>
</protein>
<organism evidence="2">
    <name type="scientific">mine drainage metagenome</name>
    <dbReference type="NCBI Taxonomy" id="410659"/>
    <lineage>
        <taxon>unclassified sequences</taxon>
        <taxon>metagenomes</taxon>
        <taxon>ecological metagenomes</taxon>
    </lineage>
</organism>
<name>E6PYG6_9ZZZZ</name>
<evidence type="ECO:0000256" key="1">
    <source>
        <dbReference type="SAM" id="MobiDB-lite"/>
    </source>
</evidence>
<dbReference type="Pfam" id="PF13620">
    <property type="entry name" value="CarboxypepD_reg"/>
    <property type="match status" value="1"/>
</dbReference>
<gene>
    <name evidence="2" type="ORF">CARN3_0949</name>
</gene>
<dbReference type="InterPro" id="IPR013784">
    <property type="entry name" value="Carb-bd-like_fold"/>
</dbReference>
<dbReference type="GO" id="GO:0030246">
    <property type="term" value="F:carbohydrate binding"/>
    <property type="evidence" value="ECO:0007669"/>
    <property type="project" value="InterPro"/>
</dbReference>
<dbReference type="SUPFAM" id="SSF49452">
    <property type="entry name" value="Starch-binding domain-like"/>
    <property type="match status" value="1"/>
</dbReference>
<accession>E6PYG6</accession>
<feature type="region of interest" description="Disordered" evidence="1">
    <location>
        <begin position="1"/>
        <end position="21"/>
    </location>
</feature>
<sequence length="324" mass="34539">MPAQIPTPPTAGPGTGSSTTTATASVTGIVIGSDGAVYEGASVTLAPSQLTTTTDTDGRFQFSSVPPGNYELTVSAQGFDPKKQSITLRAGEPLSLPDIVLQIEAMTTDVRVTETSQEIATEEVHAEEHQRVFGVIPNFYVVYDRNAPPLTTRQKYDLAWRSSIDPFTFIGTGAEAGIQQATNSFSGYGQGAAGYGDRFGADFGDNLLGTYLGSAVFPSLFHQDPRYLVLGSGTIRHRTLYAIANAVICRGDNGNWQFNYSGILGSLIAAGVSNFYYPAVNRNGASLTFENFGIGLGASAVTNIFQEFIVRKLTPKAHRQNDTP</sequence>
<reference evidence="2" key="1">
    <citation type="submission" date="2009-10" db="EMBL/GenBank/DDBJ databases">
        <title>Diversity of trophic interactions inside an arsenic-rich microbial ecosystem.</title>
        <authorList>
            <person name="Bertin P.N."/>
            <person name="Heinrich-Salmeron A."/>
            <person name="Pelletier E."/>
            <person name="Goulhen-Chollet F."/>
            <person name="Arsene-Ploetze F."/>
            <person name="Gallien S."/>
            <person name="Calteau A."/>
            <person name="Vallenet D."/>
            <person name="Casiot C."/>
            <person name="Chane-Woon-Ming B."/>
            <person name="Giloteaux L."/>
            <person name="Barakat M."/>
            <person name="Bonnefoy V."/>
            <person name="Bruneel O."/>
            <person name="Chandler M."/>
            <person name="Cleiss J."/>
            <person name="Duran R."/>
            <person name="Elbaz-Poulichet F."/>
            <person name="Fonknechten N."/>
            <person name="Lauga B."/>
            <person name="Mornico D."/>
            <person name="Ortet P."/>
            <person name="Schaeffer C."/>
            <person name="Siguier P."/>
            <person name="Alexander Thil Smith A."/>
            <person name="Van Dorsselaer A."/>
            <person name="Weissenbach J."/>
            <person name="Medigue C."/>
            <person name="Le Paslier D."/>
        </authorList>
    </citation>
    <scope>NUCLEOTIDE SEQUENCE</scope>
</reference>
<comment type="caution">
    <text evidence="2">The sequence shown here is derived from an EMBL/GenBank/DDBJ whole genome shotgun (WGS) entry which is preliminary data.</text>
</comment>
<feature type="compositionally biased region" description="Pro residues" evidence="1">
    <location>
        <begin position="1"/>
        <end position="11"/>
    </location>
</feature>
<dbReference type="EMBL" id="CABN01000078">
    <property type="protein sequence ID" value="CBH99975.1"/>
    <property type="molecule type" value="Genomic_DNA"/>
</dbReference>
<proteinExistence type="predicted"/>
<evidence type="ECO:0008006" key="3">
    <source>
        <dbReference type="Google" id="ProtNLM"/>
    </source>
</evidence>
<evidence type="ECO:0000313" key="2">
    <source>
        <dbReference type="EMBL" id="CBH99975.1"/>
    </source>
</evidence>
<dbReference type="Gene3D" id="2.60.40.1120">
    <property type="entry name" value="Carboxypeptidase-like, regulatory domain"/>
    <property type="match status" value="1"/>
</dbReference>
<dbReference type="AlphaFoldDB" id="E6PYG6"/>